<dbReference type="EMBL" id="JANYMP010000007">
    <property type="protein sequence ID" value="MCS7478714.1"/>
    <property type="molecule type" value="Genomic_DNA"/>
</dbReference>
<reference evidence="5" key="1">
    <citation type="submission" date="2022-08" db="EMBL/GenBank/DDBJ databases">
        <authorList>
            <person name="Tistechok S."/>
            <person name="Samborskyy M."/>
            <person name="Roman I."/>
        </authorList>
    </citation>
    <scope>NUCLEOTIDE SEQUENCE</scope>
    <source>
        <strain evidence="5">DSM 103496</strain>
    </source>
</reference>
<dbReference type="SUPFAM" id="SSF46689">
    <property type="entry name" value="Homeodomain-like"/>
    <property type="match status" value="1"/>
</dbReference>
<comment type="caution">
    <text evidence="5">The sequence shown here is derived from an EMBL/GenBank/DDBJ whole genome shotgun (WGS) entry which is preliminary data.</text>
</comment>
<gene>
    <name evidence="5" type="ORF">NZH93_17775</name>
</gene>
<evidence type="ECO:0000256" key="3">
    <source>
        <dbReference type="ARBA" id="ARBA00023163"/>
    </source>
</evidence>
<dbReference type="InterPro" id="IPR050204">
    <property type="entry name" value="AraC_XylS_family_regulators"/>
</dbReference>
<accession>A0A9X2VLN1</accession>
<dbReference type="PROSITE" id="PS00041">
    <property type="entry name" value="HTH_ARAC_FAMILY_1"/>
    <property type="match status" value="1"/>
</dbReference>
<dbReference type="Gene3D" id="1.10.10.60">
    <property type="entry name" value="Homeodomain-like"/>
    <property type="match status" value="1"/>
</dbReference>
<dbReference type="GO" id="GO:0003700">
    <property type="term" value="F:DNA-binding transcription factor activity"/>
    <property type="evidence" value="ECO:0007669"/>
    <property type="project" value="InterPro"/>
</dbReference>
<evidence type="ECO:0000256" key="1">
    <source>
        <dbReference type="ARBA" id="ARBA00023015"/>
    </source>
</evidence>
<keyword evidence="6" id="KW-1185">Reference proteome</keyword>
<protein>
    <submittedName>
        <fullName evidence="5">Helix-turn-helix domain-containing protein</fullName>
    </submittedName>
</protein>
<dbReference type="Pfam" id="PF12833">
    <property type="entry name" value="HTH_18"/>
    <property type="match status" value="1"/>
</dbReference>
<keyword evidence="2" id="KW-0238">DNA-binding</keyword>
<dbReference type="Proteomes" id="UP001141259">
    <property type="component" value="Unassembled WGS sequence"/>
</dbReference>
<proteinExistence type="predicted"/>
<dbReference type="SMART" id="SM00342">
    <property type="entry name" value="HTH_ARAC"/>
    <property type="match status" value="1"/>
</dbReference>
<evidence type="ECO:0000256" key="2">
    <source>
        <dbReference type="ARBA" id="ARBA00023125"/>
    </source>
</evidence>
<dbReference type="InterPro" id="IPR009057">
    <property type="entry name" value="Homeodomain-like_sf"/>
</dbReference>
<dbReference type="RefSeq" id="WP_259624215.1">
    <property type="nucleotide sequence ID" value="NZ_JANYMP010000007.1"/>
</dbReference>
<evidence type="ECO:0000259" key="4">
    <source>
        <dbReference type="PROSITE" id="PS01124"/>
    </source>
</evidence>
<keyword evidence="1" id="KW-0805">Transcription regulation</keyword>
<dbReference type="InterPro" id="IPR018062">
    <property type="entry name" value="HTH_AraC-typ_CS"/>
</dbReference>
<keyword evidence="3" id="KW-0804">Transcription</keyword>
<dbReference type="PANTHER" id="PTHR46796:SF2">
    <property type="entry name" value="TRANSCRIPTIONAL REGULATORY PROTEIN"/>
    <property type="match status" value="1"/>
</dbReference>
<dbReference type="AlphaFoldDB" id="A0A9X2VLN1"/>
<evidence type="ECO:0000313" key="5">
    <source>
        <dbReference type="EMBL" id="MCS7478714.1"/>
    </source>
</evidence>
<organism evidence="5 6">
    <name type="scientific">Umezawaea endophytica</name>
    <dbReference type="NCBI Taxonomy" id="1654476"/>
    <lineage>
        <taxon>Bacteria</taxon>
        <taxon>Bacillati</taxon>
        <taxon>Actinomycetota</taxon>
        <taxon>Actinomycetes</taxon>
        <taxon>Pseudonocardiales</taxon>
        <taxon>Pseudonocardiaceae</taxon>
        <taxon>Umezawaea</taxon>
    </lineage>
</organism>
<dbReference type="PANTHER" id="PTHR46796">
    <property type="entry name" value="HTH-TYPE TRANSCRIPTIONAL ACTIVATOR RHAS-RELATED"/>
    <property type="match status" value="1"/>
</dbReference>
<dbReference type="PRINTS" id="PR00032">
    <property type="entry name" value="HTHARAC"/>
</dbReference>
<dbReference type="InterPro" id="IPR020449">
    <property type="entry name" value="Tscrpt_reg_AraC-type_HTH"/>
</dbReference>
<sequence length="332" mass="36315">MNSTGEQGDGVRGMFSLDSTVPETASRGFAAFRREWEAQFGGRFRMPAFSPATTGDFRVKSRGTKMSDVAIIALHGVSAVQAAGYSHCVEDLVRMHVVRRGALTLGEIHDRGERTVSAGQFLLRPFKLAPRYEIARHTTVKFLFLPSAMLAPLLRDRIITGPTDSAEMRLLLAHTNMVQATVSDLGPAGVRIARDTVIELVKAVALRRFDDVEPLLAPALAQAAKDLADTCLTEPDLSMTMLARELAVSVRTLQRAFAATGESVTAYIRRRRLEEARLALTAPSGSLGISELAARWQFADSSHFIRTFKKQYGLTPTDYARSTGPGAHRRDA</sequence>
<name>A0A9X2VLN1_9PSEU</name>
<feature type="domain" description="HTH araC/xylS-type" evidence="4">
    <location>
        <begin position="222"/>
        <end position="322"/>
    </location>
</feature>
<dbReference type="InterPro" id="IPR018060">
    <property type="entry name" value="HTH_AraC"/>
</dbReference>
<dbReference type="GO" id="GO:0043565">
    <property type="term" value="F:sequence-specific DNA binding"/>
    <property type="evidence" value="ECO:0007669"/>
    <property type="project" value="InterPro"/>
</dbReference>
<dbReference type="PROSITE" id="PS01124">
    <property type="entry name" value="HTH_ARAC_FAMILY_2"/>
    <property type="match status" value="1"/>
</dbReference>
<evidence type="ECO:0000313" key="6">
    <source>
        <dbReference type="Proteomes" id="UP001141259"/>
    </source>
</evidence>